<evidence type="ECO:0000313" key="2">
    <source>
        <dbReference type="Proteomes" id="UP000237105"/>
    </source>
</evidence>
<dbReference type="EMBL" id="JXTB01000112">
    <property type="protein sequence ID" value="PON62470.1"/>
    <property type="molecule type" value="Genomic_DNA"/>
</dbReference>
<dbReference type="AlphaFoldDB" id="A0A2P5CN38"/>
<sequence length="113" mass="12551">MFITCIIKNGKIKVGNISGCASNEELKAVEPIQLSKEKLEEQTKKVFGIEAEVEVAFNILTQKDNGEQVASIKSIVEEIKEEELEVVVVIAEDELHIMNMNQVDLGCFVDVSK</sequence>
<dbReference type="Proteomes" id="UP000237105">
    <property type="component" value="Unassembled WGS sequence"/>
</dbReference>
<comment type="caution">
    <text evidence="1">The sequence shown here is derived from an EMBL/GenBank/DDBJ whole genome shotgun (WGS) entry which is preliminary data.</text>
</comment>
<proteinExistence type="predicted"/>
<name>A0A2P5CN38_PARAD</name>
<gene>
    <name evidence="1" type="ORF">PanWU01x14_137910</name>
</gene>
<accession>A0A2P5CN38</accession>
<reference evidence="2" key="1">
    <citation type="submission" date="2016-06" db="EMBL/GenBank/DDBJ databases">
        <title>Parallel loss of symbiosis genes in relatives of nitrogen-fixing non-legume Parasponia.</title>
        <authorList>
            <person name="Van Velzen R."/>
            <person name="Holmer R."/>
            <person name="Bu F."/>
            <person name="Rutten L."/>
            <person name="Van Zeijl A."/>
            <person name="Liu W."/>
            <person name="Santuari L."/>
            <person name="Cao Q."/>
            <person name="Sharma T."/>
            <person name="Shen D."/>
            <person name="Roswanjaya Y."/>
            <person name="Wardhani T."/>
            <person name="Kalhor M.S."/>
            <person name="Jansen J."/>
            <person name="Van den Hoogen J."/>
            <person name="Gungor B."/>
            <person name="Hartog M."/>
            <person name="Hontelez J."/>
            <person name="Verver J."/>
            <person name="Yang W.-C."/>
            <person name="Schijlen E."/>
            <person name="Repin R."/>
            <person name="Schilthuizen M."/>
            <person name="Schranz E."/>
            <person name="Heidstra R."/>
            <person name="Miyata K."/>
            <person name="Fedorova E."/>
            <person name="Kohlen W."/>
            <person name="Bisseling T."/>
            <person name="Smit S."/>
            <person name="Geurts R."/>
        </authorList>
    </citation>
    <scope>NUCLEOTIDE SEQUENCE [LARGE SCALE GENOMIC DNA]</scope>
    <source>
        <strain evidence="2">cv. WU1-14</strain>
    </source>
</reference>
<protein>
    <submittedName>
        <fullName evidence="1">Uncharacterized protein</fullName>
    </submittedName>
</protein>
<keyword evidence="2" id="KW-1185">Reference proteome</keyword>
<evidence type="ECO:0000313" key="1">
    <source>
        <dbReference type="EMBL" id="PON62470.1"/>
    </source>
</evidence>
<organism evidence="1 2">
    <name type="scientific">Parasponia andersonii</name>
    <name type="common">Sponia andersonii</name>
    <dbReference type="NCBI Taxonomy" id="3476"/>
    <lineage>
        <taxon>Eukaryota</taxon>
        <taxon>Viridiplantae</taxon>
        <taxon>Streptophyta</taxon>
        <taxon>Embryophyta</taxon>
        <taxon>Tracheophyta</taxon>
        <taxon>Spermatophyta</taxon>
        <taxon>Magnoliopsida</taxon>
        <taxon>eudicotyledons</taxon>
        <taxon>Gunneridae</taxon>
        <taxon>Pentapetalae</taxon>
        <taxon>rosids</taxon>
        <taxon>fabids</taxon>
        <taxon>Rosales</taxon>
        <taxon>Cannabaceae</taxon>
        <taxon>Parasponia</taxon>
    </lineage>
</organism>